<accession>A0A5A9N0G0</accession>
<dbReference type="PANTHER" id="PTHR12112:SF21">
    <property type="entry name" value="BCL-2_ADENOVIRUS E1B 19 KDA-INTERACTING PROTEIN 2-LIKE PROTEIN"/>
    <property type="match status" value="1"/>
</dbReference>
<dbReference type="AlphaFoldDB" id="A0A5A9N0G0"/>
<comment type="subcellular location">
    <subcellularLocation>
        <location evidence="1">Cytoplasm</location>
    </subcellularLocation>
</comment>
<proteinExistence type="predicted"/>
<reference evidence="5 6" key="1">
    <citation type="journal article" date="2019" name="Mol. Ecol. Resour.">
        <title>Chromosome-level genome assembly of Triplophysa tibetana, a fish adapted to the harsh high-altitude environment of the Tibetan Plateau.</title>
        <authorList>
            <person name="Yang X."/>
            <person name="Liu H."/>
            <person name="Ma Z."/>
            <person name="Zou Y."/>
            <person name="Zou M."/>
            <person name="Mao Y."/>
            <person name="Li X."/>
            <person name="Wang H."/>
            <person name="Chen T."/>
            <person name="Wang W."/>
            <person name="Yang R."/>
        </authorList>
    </citation>
    <scope>NUCLEOTIDE SEQUENCE [LARGE SCALE GENOMIC DNA]</scope>
    <source>
        <strain evidence="5">TTIB1903HZAU</strain>
        <tissue evidence="5">Muscle</tissue>
    </source>
</reference>
<feature type="domain" description="CRAL-TRIO" evidence="4">
    <location>
        <begin position="223"/>
        <end position="380"/>
    </location>
</feature>
<dbReference type="PROSITE" id="PS50191">
    <property type="entry name" value="CRAL_TRIO"/>
    <property type="match status" value="1"/>
</dbReference>
<dbReference type="OrthoDB" id="19923at2759"/>
<dbReference type="InterPro" id="IPR022181">
    <property type="entry name" value="Bcl2-/adenovirus-E1B"/>
</dbReference>
<evidence type="ECO:0000313" key="5">
    <source>
        <dbReference type="EMBL" id="KAA0703522.1"/>
    </source>
</evidence>
<dbReference type="SUPFAM" id="SSF52087">
    <property type="entry name" value="CRAL/TRIO domain"/>
    <property type="match status" value="1"/>
</dbReference>
<dbReference type="Pfam" id="PF12496">
    <property type="entry name" value="BNIP2"/>
    <property type="match status" value="1"/>
</dbReference>
<keyword evidence="6" id="KW-1185">Reference proteome</keyword>
<protein>
    <submittedName>
        <fullName evidence="5">BCL2/adenovirus E1B 19 kDa protein-interacting protein 2</fullName>
    </submittedName>
</protein>
<organism evidence="5 6">
    <name type="scientific">Triplophysa tibetana</name>
    <dbReference type="NCBI Taxonomy" id="1572043"/>
    <lineage>
        <taxon>Eukaryota</taxon>
        <taxon>Metazoa</taxon>
        <taxon>Chordata</taxon>
        <taxon>Craniata</taxon>
        <taxon>Vertebrata</taxon>
        <taxon>Euteleostomi</taxon>
        <taxon>Actinopterygii</taxon>
        <taxon>Neopterygii</taxon>
        <taxon>Teleostei</taxon>
        <taxon>Ostariophysi</taxon>
        <taxon>Cypriniformes</taxon>
        <taxon>Nemacheilidae</taxon>
        <taxon>Triplophysa</taxon>
    </lineage>
</organism>
<dbReference type="SMART" id="SM00516">
    <property type="entry name" value="SEC14"/>
    <property type="match status" value="1"/>
</dbReference>
<dbReference type="Pfam" id="PF13716">
    <property type="entry name" value="CRAL_TRIO_2"/>
    <property type="match status" value="1"/>
</dbReference>
<dbReference type="GO" id="GO:0005737">
    <property type="term" value="C:cytoplasm"/>
    <property type="evidence" value="ECO:0007669"/>
    <property type="project" value="UniProtKB-SubCell"/>
</dbReference>
<evidence type="ECO:0000256" key="1">
    <source>
        <dbReference type="ARBA" id="ARBA00004496"/>
    </source>
</evidence>
<keyword evidence="2" id="KW-0963">Cytoplasm</keyword>
<evidence type="ECO:0000256" key="3">
    <source>
        <dbReference type="SAM" id="MobiDB-lite"/>
    </source>
</evidence>
<evidence type="ECO:0000259" key="4">
    <source>
        <dbReference type="PROSITE" id="PS50191"/>
    </source>
</evidence>
<dbReference type="EMBL" id="SOYY01000024">
    <property type="protein sequence ID" value="KAA0703522.1"/>
    <property type="molecule type" value="Genomic_DNA"/>
</dbReference>
<dbReference type="PANTHER" id="PTHR12112">
    <property type="entry name" value="BNIP - RELATED"/>
    <property type="match status" value="1"/>
</dbReference>
<dbReference type="InterPro" id="IPR001251">
    <property type="entry name" value="CRAL-TRIO_dom"/>
</dbReference>
<dbReference type="Proteomes" id="UP000324632">
    <property type="component" value="Chromosome 24"/>
</dbReference>
<evidence type="ECO:0000256" key="2">
    <source>
        <dbReference type="ARBA" id="ARBA00022490"/>
    </source>
</evidence>
<sequence length="381" mass="43446">MQSAEVRNVEKPVVTVRKFVMGTYSDQKDGDMQNGYSENGKTSAFIPDMELREEWQDEEFPRPLPEDSHGPDDEDESPGADSNRPVPPTSLALTGNSVRKKRLVAPSLSLTLDKISTDRSLKSDEFDASALSPSYEYDPDLDINLEALETPSDSESCNFPDSMRDLEWEDDLPKMGKAALRSGSLLDQAEMGHLELDQVDGNGVRWRCFHIGGQDYQVNMSVLEPYLQVLSHGGYFGDGSTAVIMFTSCYLPENTIQHYEYVMDNLFRFIIGTLDLMVSENYILVYLCGMAPRNKMPGIKWLRQCYTSIDRRLRKDLKGLLVVHPAWYVRALITLIKPFISEKFGRKMRFIHSLQELADFVPVDQLQIPECIREYDEQLNR</sequence>
<dbReference type="Gene3D" id="3.40.525.10">
    <property type="entry name" value="CRAL-TRIO lipid binding domain"/>
    <property type="match status" value="1"/>
</dbReference>
<name>A0A5A9N0G0_9TELE</name>
<feature type="compositionally biased region" description="Basic and acidic residues" evidence="3">
    <location>
        <begin position="49"/>
        <end position="71"/>
    </location>
</feature>
<gene>
    <name evidence="5" type="ORF">E1301_Tti014191</name>
</gene>
<dbReference type="InterPro" id="IPR036865">
    <property type="entry name" value="CRAL-TRIO_dom_sf"/>
</dbReference>
<dbReference type="GO" id="GO:0006915">
    <property type="term" value="P:apoptotic process"/>
    <property type="evidence" value="ECO:0007669"/>
    <property type="project" value="TreeGrafter"/>
</dbReference>
<comment type="caution">
    <text evidence="5">The sequence shown here is derived from an EMBL/GenBank/DDBJ whole genome shotgun (WGS) entry which is preliminary data.</text>
</comment>
<feature type="region of interest" description="Disordered" evidence="3">
    <location>
        <begin position="22"/>
        <end position="98"/>
    </location>
</feature>
<dbReference type="FunFam" id="3.40.525.10:FF:000001">
    <property type="entry name" value="BCL2/adenovirus E1B protein-interacting protein 2"/>
    <property type="match status" value="1"/>
</dbReference>
<evidence type="ECO:0000313" key="6">
    <source>
        <dbReference type="Proteomes" id="UP000324632"/>
    </source>
</evidence>
<dbReference type="CDD" id="cd00170">
    <property type="entry name" value="SEC14"/>
    <property type="match status" value="1"/>
</dbReference>